<name>A0A645IVE8_9ZZZZ</name>
<protein>
    <submittedName>
        <fullName evidence="1">Uncharacterized protein</fullName>
    </submittedName>
</protein>
<sequence>MASDRPPSFLSAVRVGKIRPDPLYGLLHGGPALPDEGLCAGRGTHAYRHGRNGRAVAFTKKHVYGYDRSAHRRDDAFFGRGGF</sequence>
<organism evidence="1">
    <name type="scientific">bioreactor metagenome</name>
    <dbReference type="NCBI Taxonomy" id="1076179"/>
    <lineage>
        <taxon>unclassified sequences</taxon>
        <taxon>metagenomes</taxon>
        <taxon>ecological metagenomes</taxon>
    </lineage>
</organism>
<accession>A0A645IVE8</accession>
<gene>
    <name evidence="1" type="ORF">SDC9_202796</name>
</gene>
<evidence type="ECO:0000313" key="1">
    <source>
        <dbReference type="EMBL" id="MPN55117.1"/>
    </source>
</evidence>
<dbReference type="EMBL" id="VSSQ01123988">
    <property type="protein sequence ID" value="MPN55117.1"/>
    <property type="molecule type" value="Genomic_DNA"/>
</dbReference>
<reference evidence="1" key="1">
    <citation type="submission" date="2019-08" db="EMBL/GenBank/DDBJ databases">
        <authorList>
            <person name="Kucharzyk K."/>
            <person name="Murdoch R.W."/>
            <person name="Higgins S."/>
            <person name="Loffler F."/>
        </authorList>
    </citation>
    <scope>NUCLEOTIDE SEQUENCE</scope>
</reference>
<comment type="caution">
    <text evidence="1">The sequence shown here is derived from an EMBL/GenBank/DDBJ whole genome shotgun (WGS) entry which is preliminary data.</text>
</comment>
<proteinExistence type="predicted"/>
<dbReference type="AlphaFoldDB" id="A0A645IVE8"/>